<evidence type="ECO:0000313" key="3">
    <source>
        <dbReference type="Proteomes" id="UP000030764"/>
    </source>
</evidence>
<feature type="non-terminal residue" evidence="2">
    <location>
        <position position="1"/>
    </location>
</feature>
<feature type="compositionally biased region" description="Basic residues" evidence="1">
    <location>
        <begin position="27"/>
        <end position="45"/>
    </location>
</feature>
<dbReference type="EMBL" id="KL363298">
    <property type="protein sequence ID" value="KFD48284.1"/>
    <property type="molecule type" value="Genomic_DNA"/>
</dbReference>
<feature type="non-terminal residue" evidence="2">
    <location>
        <position position="61"/>
    </location>
</feature>
<gene>
    <name evidence="2" type="ORF">M513_10861</name>
</gene>
<reference evidence="2 3" key="1">
    <citation type="journal article" date="2014" name="Nat. Genet.">
        <title>Genome and transcriptome of the porcine whipworm Trichuris suis.</title>
        <authorList>
            <person name="Jex A.R."/>
            <person name="Nejsum P."/>
            <person name="Schwarz E.M."/>
            <person name="Hu L."/>
            <person name="Young N.D."/>
            <person name="Hall R.S."/>
            <person name="Korhonen P.K."/>
            <person name="Liao S."/>
            <person name="Thamsborg S."/>
            <person name="Xia J."/>
            <person name="Xu P."/>
            <person name="Wang S."/>
            <person name="Scheerlinck J.P."/>
            <person name="Hofmann A."/>
            <person name="Sternberg P.W."/>
            <person name="Wang J."/>
            <person name="Gasser R.B."/>
        </authorList>
    </citation>
    <scope>NUCLEOTIDE SEQUENCE [LARGE SCALE GENOMIC DNA]</scope>
    <source>
        <strain evidence="2">DCEP-RM93M</strain>
    </source>
</reference>
<protein>
    <submittedName>
        <fullName evidence="2">Uncharacterized protein</fullName>
    </submittedName>
</protein>
<name>A0A085LTI8_9BILA</name>
<organism evidence="2 3">
    <name type="scientific">Trichuris suis</name>
    <name type="common">pig whipworm</name>
    <dbReference type="NCBI Taxonomy" id="68888"/>
    <lineage>
        <taxon>Eukaryota</taxon>
        <taxon>Metazoa</taxon>
        <taxon>Ecdysozoa</taxon>
        <taxon>Nematoda</taxon>
        <taxon>Enoplea</taxon>
        <taxon>Dorylaimia</taxon>
        <taxon>Trichinellida</taxon>
        <taxon>Trichuridae</taxon>
        <taxon>Trichuris</taxon>
    </lineage>
</organism>
<dbReference type="AlphaFoldDB" id="A0A085LTI8"/>
<proteinExistence type="predicted"/>
<evidence type="ECO:0000256" key="1">
    <source>
        <dbReference type="SAM" id="MobiDB-lite"/>
    </source>
</evidence>
<dbReference type="Proteomes" id="UP000030764">
    <property type="component" value="Unassembled WGS sequence"/>
</dbReference>
<sequence>VSSLSTNFCSNYQSGNRQCLPGEQDPRRRRRRRRRAHWRGRKTKRAQRCFFSQSGLPSFNV</sequence>
<keyword evidence="3" id="KW-1185">Reference proteome</keyword>
<feature type="region of interest" description="Disordered" evidence="1">
    <location>
        <begin position="1"/>
        <end position="45"/>
    </location>
</feature>
<accession>A0A085LTI8</accession>
<evidence type="ECO:0000313" key="2">
    <source>
        <dbReference type="EMBL" id="KFD48284.1"/>
    </source>
</evidence>
<feature type="compositionally biased region" description="Polar residues" evidence="1">
    <location>
        <begin position="1"/>
        <end position="17"/>
    </location>
</feature>